<accession>A0A068RKH2</accession>
<dbReference type="EMBL" id="CBTN010000007">
    <property type="protein sequence ID" value="CDH50663.1"/>
    <property type="molecule type" value="Genomic_DNA"/>
</dbReference>
<evidence type="ECO:0000313" key="3">
    <source>
        <dbReference type="Proteomes" id="UP000027586"/>
    </source>
</evidence>
<gene>
    <name evidence="2" type="ORF">LCOR_02369.1</name>
</gene>
<sequence>MSTPGPASASSNALTASAAPPSPNWLRLHHHFRIYAVTATSKFIDPWDLIEGDDWDNVAGAHHVHTIKWNRVNKDIVYIFDKDMIDEINTKATGVTVEFTNSKVIKVEGPKQKVDRAFTFLQQLVATETSAATVYVVIGVAGVNAELDSLQQAITDAGKTTQTEKLHFSVCHSNPSFSASEAIALSEGLDEKMKHGNLVDRHQELVQMQQTCILQYRSTATSPRCSARRHHQPNPQAKRYHAGNVGHNEWFNHGNDTPPRNNHQPPVT</sequence>
<proteinExistence type="predicted"/>
<comment type="caution">
    <text evidence="2">The sequence shown here is derived from an EMBL/GenBank/DDBJ whole genome shotgun (WGS) entry which is preliminary data.</text>
</comment>
<organism evidence="2 3">
    <name type="scientific">Lichtheimia corymbifera JMRC:FSU:9682</name>
    <dbReference type="NCBI Taxonomy" id="1263082"/>
    <lineage>
        <taxon>Eukaryota</taxon>
        <taxon>Fungi</taxon>
        <taxon>Fungi incertae sedis</taxon>
        <taxon>Mucoromycota</taxon>
        <taxon>Mucoromycotina</taxon>
        <taxon>Mucoromycetes</taxon>
        <taxon>Mucorales</taxon>
        <taxon>Lichtheimiaceae</taxon>
        <taxon>Lichtheimia</taxon>
    </lineage>
</organism>
<reference evidence="2" key="1">
    <citation type="submission" date="2013-08" db="EMBL/GenBank/DDBJ databases">
        <title>Gene expansion shapes genome architecture in the human pathogen Lichtheimia corymbifera: an evolutionary genomics analysis in the ancient terrestrial Mucorales (Mucoromycotina).</title>
        <authorList>
            <person name="Schwartze V.U."/>
            <person name="Winter S."/>
            <person name="Shelest E."/>
            <person name="Marcet-Houben M."/>
            <person name="Horn F."/>
            <person name="Wehner S."/>
            <person name="Hoffmann K."/>
            <person name="Riege K."/>
            <person name="Sammeth M."/>
            <person name="Nowrousian M."/>
            <person name="Valiante V."/>
            <person name="Linde J."/>
            <person name="Jacobsen I.D."/>
            <person name="Marz M."/>
            <person name="Brakhage A.A."/>
            <person name="Gabaldon T."/>
            <person name="Bocker S."/>
            <person name="Voigt K."/>
        </authorList>
    </citation>
    <scope>NUCLEOTIDE SEQUENCE [LARGE SCALE GENOMIC DNA]</scope>
    <source>
        <strain evidence="2">FSU 9682</strain>
    </source>
</reference>
<evidence type="ECO:0000313" key="2">
    <source>
        <dbReference type="EMBL" id="CDH50663.1"/>
    </source>
</evidence>
<evidence type="ECO:0000256" key="1">
    <source>
        <dbReference type="SAM" id="MobiDB-lite"/>
    </source>
</evidence>
<protein>
    <submittedName>
        <fullName evidence="2">Uncharacterized protein</fullName>
    </submittedName>
</protein>
<dbReference type="AlphaFoldDB" id="A0A068RKH2"/>
<dbReference type="Proteomes" id="UP000027586">
    <property type="component" value="Unassembled WGS sequence"/>
</dbReference>
<name>A0A068RKH2_9FUNG</name>
<feature type="region of interest" description="Disordered" evidence="1">
    <location>
        <begin position="223"/>
        <end position="268"/>
    </location>
</feature>
<keyword evidence="3" id="KW-1185">Reference proteome</keyword>
<feature type="compositionally biased region" description="Polar residues" evidence="1">
    <location>
        <begin position="254"/>
        <end position="268"/>
    </location>
</feature>
<dbReference type="OrthoDB" id="10607945at2759"/>
<dbReference type="VEuPathDB" id="FungiDB:LCOR_02369.1"/>